<evidence type="ECO:0000256" key="2">
    <source>
        <dbReference type="ARBA" id="ARBA00004651"/>
    </source>
</evidence>
<evidence type="ECO:0000256" key="12">
    <source>
        <dbReference type="ARBA" id="ARBA00023136"/>
    </source>
</evidence>
<feature type="transmembrane region" description="Helical" evidence="13">
    <location>
        <begin position="110"/>
        <end position="128"/>
    </location>
</feature>
<keyword evidence="9" id="KW-0862">Zinc</keyword>
<evidence type="ECO:0000256" key="7">
    <source>
        <dbReference type="ARBA" id="ARBA00022723"/>
    </source>
</evidence>
<organism evidence="15 16">
    <name type="scientific">Candidatus Allofournierella pullicola</name>
    <dbReference type="NCBI Taxonomy" id="2838596"/>
    <lineage>
        <taxon>Bacteria</taxon>
        <taxon>Bacillati</taxon>
        <taxon>Bacillota</taxon>
        <taxon>Clostridia</taxon>
        <taxon>Eubacteriales</taxon>
        <taxon>Oscillospiraceae</taxon>
        <taxon>Allofournierella</taxon>
    </lineage>
</organism>
<dbReference type="Pfam" id="PF02163">
    <property type="entry name" value="Peptidase_M50"/>
    <property type="match status" value="1"/>
</dbReference>
<evidence type="ECO:0000256" key="1">
    <source>
        <dbReference type="ARBA" id="ARBA00001947"/>
    </source>
</evidence>
<evidence type="ECO:0000313" key="15">
    <source>
        <dbReference type="EMBL" id="HIX06318.1"/>
    </source>
</evidence>
<evidence type="ECO:0000256" key="13">
    <source>
        <dbReference type="SAM" id="Phobius"/>
    </source>
</evidence>
<dbReference type="InterPro" id="IPR008915">
    <property type="entry name" value="Peptidase_M50"/>
</dbReference>
<dbReference type="GO" id="GO:0046872">
    <property type="term" value="F:metal ion binding"/>
    <property type="evidence" value="ECO:0007669"/>
    <property type="project" value="UniProtKB-KW"/>
</dbReference>
<proteinExistence type="inferred from homology"/>
<feature type="transmembrane region" description="Helical" evidence="13">
    <location>
        <begin position="52"/>
        <end position="72"/>
    </location>
</feature>
<comment type="similarity">
    <text evidence="3">Belongs to the peptidase M50B family.</text>
</comment>
<reference evidence="15" key="2">
    <citation type="submission" date="2021-04" db="EMBL/GenBank/DDBJ databases">
        <authorList>
            <person name="Gilroy R."/>
        </authorList>
    </citation>
    <scope>NUCLEOTIDE SEQUENCE</scope>
    <source>
        <strain evidence="15">2239</strain>
    </source>
</reference>
<evidence type="ECO:0000256" key="4">
    <source>
        <dbReference type="ARBA" id="ARBA00022475"/>
    </source>
</evidence>
<sequence length="221" mass="24381">MDKRTLLVWLLRALVMLVAIPVHEAAHALVSAKLGDTTAKDRGRLTLNPMAHFDLLGALCMIFTGIGWAKPVPTFASRFKNPKAGMALTAAAGPVANLLVAFVAVLLYKILYYALPAGAAINFVLLFLEYMASINTMLAVFNLLPVPPFDGSRIVTVFLPQRTYFQLMKYERYIFIAVFLLLFLGFLDGPLYLLNNAVWDFLMWATSFVDKAVFALAGVSV</sequence>
<dbReference type="GO" id="GO:0005886">
    <property type="term" value="C:plasma membrane"/>
    <property type="evidence" value="ECO:0007669"/>
    <property type="project" value="UniProtKB-SubCell"/>
</dbReference>
<keyword evidence="5 15" id="KW-0645">Protease</keyword>
<dbReference type="GO" id="GO:0006508">
    <property type="term" value="P:proteolysis"/>
    <property type="evidence" value="ECO:0007669"/>
    <property type="project" value="UniProtKB-KW"/>
</dbReference>
<accession>A0A9D1V5H7</accession>
<dbReference type="CDD" id="cd06158">
    <property type="entry name" value="S2P-M50_like_1"/>
    <property type="match status" value="1"/>
</dbReference>
<evidence type="ECO:0000313" key="16">
    <source>
        <dbReference type="Proteomes" id="UP000824193"/>
    </source>
</evidence>
<dbReference type="Proteomes" id="UP000824193">
    <property type="component" value="Unassembled WGS sequence"/>
</dbReference>
<feature type="domain" description="Peptidase M50" evidence="14">
    <location>
        <begin position="124"/>
        <end position="182"/>
    </location>
</feature>
<comment type="caution">
    <text evidence="15">The sequence shown here is derived from an EMBL/GenBank/DDBJ whole genome shotgun (WGS) entry which is preliminary data.</text>
</comment>
<evidence type="ECO:0000256" key="3">
    <source>
        <dbReference type="ARBA" id="ARBA00007931"/>
    </source>
</evidence>
<dbReference type="InterPro" id="IPR044537">
    <property type="entry name" value="Rip2-like"/>
</dbReference>
<keyword evidence="7" id="KW-0479">Metal-binding</keyword>
<keyword evidence="8" id="KW-0378">Hydrolase</keyword>
<keyword evidence="10 13" id="KW-1133">Transmembrane helix</keyword>
<protein>
    <submittedName>
        <fullName evidence="15">Site-2 protease family protein</fullName>
    </submittedName>
</protein>
<dbReference type="PANTHER" id="PTHR35864">
    <property type="entry name" value="ZINC METALLOPROTEASE MJ0611-RELATED"/>
    <property type="match status" value="1"/>
</dbReference>
<keyword evidence="4" id="KW-1003">Cell membrane</keyword>
<keyword evidence="6 13" id="KW-0812">Transmembrane</keyword>
<name>A0A9D1V5H7_9FIRM</name>
<dbReference type="GO" id="GO:0008237">
    <property type="term" value="F:metallopeptidase activity"/>
    <property type="evidence" value="ECO:0007669"/>
    <property type="project" value="UniProtKB-KW"/>
</dbReference>
<keyword evidence="11" id="KW-0482">Metalloprotease</keyword>
<comment type="cofactor">
    <cofactor evidence="1">
        <name>Zn(2+)</name>
        <dbReference type="ChEBI" id="CHEBI:29105"/>
    </cofactor>
</comment>
<evidence type="ECO:0000256" key="9">
    <source>
        <dbReference type="ARBA" id="ARBA00022833"/>
    </source>
</evidence>
<evidence type="ECO:0000256" key="11">
    <source>
        <dbReference type="ARBA" id="ARBA00023049"/>
    </source>
</evidence>
<evidence type="ECO:0000259" key="14">
    <source>
        <dbReference type="Pfam" id="PF02163"/>
    </source>
</evidence>
<feature type="transmembrane region" description="Helical" evidence="13">
    <location>
        <begin position="84"/>
        <end position="104"/>
    </location>
</feature>
<feature type="transmembrane region" description="Helical" evidence="13">
    <location>
        <begin position="173"/>
        <end position="195"/>
    </location>
</feature>
<dbReference type="PANTHER" id="PTHR35864:SF1">
    <property type="entry name" value="ZINC METALLOPROTEASE YWHC-RELATED"/>
    <property type="match status" value="1"/>
</dbReference>
<evidence type="ECO:0000256" key="8">
    <source>
        <dbReference type="ARBA" id="ARBA00022801"/>
    </source>
</evidence>
<dbReference type="AlphaFoldDB" id="A0A9D1V5H7"/>
<dbReference type="EMBL" id="DXFW01000033">
    <property type="protein sequence ID" value="HIX06318.1"/>
    <property type="molecule type" value="Genomic_DNA"/>
</dbReference>
<evidence type="ECO:0000256" key="5">
    <source>
        <dbReference type="ARBA" id="ARBA00022670"/>
    </source>
</evidence>
<keyword evidence="12 13" id="KW-0472">Membrane</keyword>
<evidence type="ECO:0000256" key="6">
    <source>
        <dbReference type="ARBA" id="ARBA00022692"/>
    </source>
</evidence>
<dbReference type="InterPro" id="IPR052348">
    <property type="entry name" value="Metallopeptidase_M50B"/>
</dbReference>
<gene>
    <name evidence="15" type="ORF">H9865_09550</name>
</gene>
<reference evidence="15" key="1">
    <citation type="journal article" date="2021" name="PeerJ">
        <title>Extensive microbial diversity within the chicken gut microbiome revealed by metagenomics and culture.</title>
        <authorList>
            <person name="Gilroy R."/>
            <person name="Ravi A."/>
            <person name="Getino M."/>
            <person name="Pursley I."/>
            <person name="Horton D.L."/>
            <person name="Alikhan N.F."/>
            <person name="Baker D."/>
            <person name="Gharbi K."/>
            <person name="Hall N."/>
            <person name="Watson M."/>
            <person name="Adriaenssens E.M."/>
            <person name="Foster-Nyarko E."/>
            <person name="Jarju S."/>
            <person name="Secka A."/>
            <person name="Antonio M."/>
            <person name="Oren A."/>
            <person name="Chaudhuri R.R."/>
            <person name="La Ragione R."/>
            <person name="Hildebrand F."/>
            <person name="Pallen M.J."/>
        </authorList>
    </citation>
    <scope>NUCLEOTIDE SEQUENCE</scope>
    <source>
        <strain evidence="15">2239</strain>
    </source>
</reference>
<comment type="subcellular location">
    <subcellularLocation>
        <location evidence="2">Cell membrane</location>
        <topology evidence="2">Multi-pass membrane protein</topology>
    </subcellularLocation>
</comment>
<evidence type="ECO:0000256" key="10">
    <source>
        <dbReference type="ARBA" id="ARBA00022989"/>
    </source>
</evidence>